<evidence type="ECO:0008006" key="3">
    <source>
        <dbReference type="Google" id="ProtNLM"/>
    </source>
</evidence>
<organism evidence="1 2">
    <name type="scientific">Anaerovirgula multivorans</name>
    <dbReference type="NCBI Taxonomy" id="312168"/>
    <lineage>
        <taxon>Bacteria</taxon>
        <taxon>Bacillati</taxon>
        <taxon>Bacillota</taxon>
        <taxon>Clostridia</taxon>
        <taxon>Peptostreptococcales</taxon>
        <taxon>Natronincolaceae</taxon>
        <taxon>Anaerovirgula</taxon>
    </lineage>
</organism>
<dbReference type="OrthoDB" id="9766545at2"/>
<evidence type="ECO:0000313" key="2">
    <source>
        <dbReference type="Proteomes" id="UP000198304"/>
    </source>
</evidence>
<gene>
    <name evidence="1" type="ORF">SAMN05446037_104110</name>
</gene>
<dbReference type="RefSeq" id="WP_089285183.1">
    <property type="nucleotide sequence ID" value="NZ_FZOJ01000041.1"/>
</dbReference>
<sequence>MGKKNQLKEFKYSGILGSIIKDFINEKRAIGLKYNLQARILKRFNTFSKSFDLSEKVLSKDIVEKWLQKTPNETHQNQKLRIWTIRQLGLYMQRHGYEVYIPSTDMLGCTRTNFVPYIFTEEELTKFFKQADSIVFQKQSPNKH</sequence>
<dbReference type="AlphaFoldDB" id="A0A239JZ78"/>
<reference evidence="1 2" key="1">
    <citation type="submission" date="2017-06" db="EMBL/GenBank/DDBJ databases">
        <authorList>
            <person name="Kim H.J."/>
            <person name="Triplett B.A."/>
        </authorList>
    </citation>
    <scope>NUCLEOTIDE SEQUENCE [LARGE SCALE GENOMIC DNA]</scope>
    <source>
        <strain evidence="1 2">SCA</strain>
    </source>
</reference>
<evidence type="ECO:0000313" key="1">
    <source>
        <dbReference type="EMBL" id="SNT11085.1"/>
    </source>
</evidence>
<dbReference type="EMBL" id="FZOJ01000041">
    <property type="protein sequence ID" value="SNT11085.1"/>
    <property type="molecule type" value="Genomic_DNA"/>
</dbReference>
<dbReference type="Proteomes" id="UP000198304">
    <property type="component" value="Unassembled WGS sequence"/>
</dbReference>
<proteinExistence type="predicted"/>
<name>A0A239JZ78_9FIRM</name>
<protein>
    <recommendedName>
        <fullName evidence="3">Phage integrase, N-terminal SAM-like domain</fullName>
    </recommendedName>
</protein>
<accession>A0A239JZ78</accession>
<keyword evidence="2" id="KW-1185">Reference proteome</keyword>